<organism evidence="1 2">
    <name type="scientific">Taibaiella soli</name>
    <dbReference type="NCBI Taxonomy" id="1649169"/>
    <lineage>
        <taxon>Bacteria</taxon>
        <taxon>Pseudomonadati</taxon>
        <taxon>Bacteroidota</taxon>
        <taxon>Chitinophagia</taxon>
        <taxon>Chitinophagales</taxon>
        <taxon>Chitinophagaceae</taxon>
        <taxon>Taibaiella</taxon>
    </lineage>
</organism>
<dbReference type="AlphaFoldDB" id="A0A2W2AH44"/>
<sequence>MTSAAIRNIREEIKQYIDHADPKIVKMIHAMLEVDSDADWWHSMPDNVKTDVEEALAQADDGAFISHEQMKKKYPKWFTK</sequence>
<protein>
    <submittedName>
        <fullName evidence="1">Uncharacterized protein</fullName>
    </submittedName>
</protein>
<dbReference type="EMBL" id="QKTW01000022">
    <property type="protein sequence ID" value="PZF71540.1"/>
    <property type="molecule type" value="Genomic_DNA"/>
</dbReference>
<dbReference type="Proteomes" id="UP000248745">
    <property type="component" value="Unassembled WGS sequence"/>
</dbReference>
<keyword evidence="2" id="KW-1185">Reference proteome</keyword>
<reference evidence="1 2" key="1">
    <citation type="submission" date="2018-06" db="EMBL/GenBank/DDBJ databases">
        <title>Mucibacter soli gen. nov., sp. nov., a new member of the family Chitinophagaceae producing mucin.</title>
        <authorList>
            <person name="Kim M.-K."/>
            <person name="Park S."/>
            <person name="Kim T.-S."/>
            <person name="Joung Y."/>
            <person name="Han J.-H."/>
            <person name="Kim S.B."/>
        </authorList>
    </citation>
    <scope>NUCLEOTIDE SEQUENCE [LARGE SCALE GENOMIC DNA]</scope>
    <source>
        <strain evidence="1 2">R1-15</strain>
    </source>
</reference>
<comment type="caution">
    <text evidence="1">The sequence shown here is derived from an EMBL/GenBank/DDBJ whole genome shotgun (WGS) entry which is preliminary data.</text>
</comment>
<proteinExistence type="predicted"/>
<gene>
    <name evidence="1" type="ORF">DN068_15805</name>
</gene>
<name>A0A2W2AH44_9BACT</name>
<evidence type="ECO:0000313" key="2">
    <source>
        <dbReference type="Proteomes" id="UP000248745"/>
    </source>
</evidence>
<accession>A0A2W2AH44</accession>
<evidence type="ECO:0000313" key="1">
    <source>
        <dbReference type="EMBL" id="PZF71540.1"/>
    </source>
</evidence>
<dbReference type="OrthoDB" id="679579at2"/>
<dbReference type="RefSeq" id="WP_110999914.1">
    <property type="nucleotide sequence ID" value="NZ_QKTW01000022.1"/>
</dbReference>